<keyword evidence="2" id="KW-1185">Reference proteome</keyword>
<evidence type="ECO:0000313" key="2">
    <source>
        <dbReference type="Proteomes" id="UP000215914"/>
    </source>
</evidence>
<sequence>MSDQWSPSSRELPVLKIGDQDATLSGCLPSLWWLHGRSPSAR</sequence>
<protein>
    <submittedName>
        <fullName evidence="1">Uncharacterized protein</fullName>
    </submittedName>
</protein>
<dbReference type="AlphaFoldDB" id="A0A9K3N5Y7"/>
<dbReference type="Gramene" id="mRNA:HanXRQr2_Chr10g0459181">
    <property type="protein sequence ID" value="mRNA:HanXRQr2_Chr10g0459181"/>
    <property type="gene ID" value="HanXRQr2_Chr10g0459181"/>
</dbReference>
<accession>A0A9K3N5Y7</accession>
<organism evidence="1 2">
    <name type="scientific">Helianthus annuus</name>
    <name type="common">Common sunflower</name>
    <dbReference type="NCBI Taxonomy" id="4232"/>
    <lineage>
        <taxon>Eukaryota</taxon>
        <taxon>Viridiplantae</taxon>
        <taxon>Streptophyta</taxon>
        <taxon>Embryophyta</taxon>
        <taxon>Tracheophyta</taxon>
        <taxon>Spermatophyta</taxon>
        <taxon>Magnoliopsida</taxon>
        <taxon>eudicotyledons</taxon>
        <taxon>Gunneridae</taxon>
        <taxon>Pentapetalae</taxon>
        <taxon>asterids</taxon>
        <taxon>campanulids</taxon>
        <taxon>Asterales</taxon>
        <taxon>Asteraceae</taxon>
        <taxon>Asteroideae</taxon>
        <taxon>Heliantheae alliance</taxon>
        <taxon>Heliantheae</taxon>
        <taxon>Helianthus</taxon>
    </lineage>
</organism>
<gene>
    <name evidence="1" type="ORF">HanXRQr2_Chr10g0459181</name>
</gene>
<evidence type="ECO:0000313" key="1">
    <source>
        <dbReference type="EMBL" id="KAF5788000.1"/>
    </source>
</evidence>
<proteinExistence type="predicted"/>
<reference evidence="1" key="1">
    <citation type="journal article" date="2017" name="Nature">
        <title>The sunflower genome provides insights into oil metabolism, flowering and Asterid evolution.</title>
        <authorList>
            <person name="Badouin H."/>
            <person name="Gouzy J."/>
            <person name="Grassa C.J."/>
            <person name="Murat F."/>
            <person name="Staton S.E."/>
            <person name="Cottret L."/>
            <person name="Lelandais-Briere C."/>
            <person name="Owens G.L."/>
            <person name="Carrere S."/>
            <person name="Mayjonade B."/>
            <person name="Legrand L."/>
            <person name="Gill N."/>
            <person name="Kane N.C."/>
            <person name="Bowers J.E."/>
            <person name="Hubner S."/>
            <person name="Bellec A."/>
            <person name="Berard A."/>
            <person name="Berges H."/>
            <person name="Blanchet N."/>
            <person name="Boniface M.C."/>
            <person name="Brunel D."/>
            <person name="Catrice O."/>
            <person name="Chaidir N."/>
            <person name="Claudel C."/>
            <person name="Donnadieu C."/>
            <person name="Faraut T."/>
            <person name="Fievet G."/>
            <person name="Helmstetter N."/>
            <person name="King M."/>
            <person name="Knapp S.J."/>
            <person name="Lai Z."/>
            <person name="Le Paslier M.C."/>
            <person name="Lippi Y."/>
            <person name="Lorenzon L."/>
            <person name="Mandel J.R."/>
            <person name="Marage G."/>
            <person name="Marchand G."/>
            <person name="Marquand E."/>
            <person name="Bret-Mestries E."/>
            <person name="Morien E."/>
            <person name="Nambeesan S."/>
            <person name="Nguyen T."/>
            <person name="Pegot-Espagnet P."/>
            <person name="Pouilly N."/>
            <person name="Raftis F."/>
            <person name="Sallet E."/>
            <person name="Schiex T."/>
            <person name="Thomas J."/>
            <person name="Vandecasteele C."/>
            <person name="Vares D."/>
            <person name="Vear F."/>
            <person name="Vautrin S."/>
            <person name="Crespi M."/>
            <person name="Mangin B."/>
            <person name="Burke J.M."/>
            <person name="Salse J."/>
            <person name="Munos S."/>
            <person name="Vincourt P."/>
            <person name="Rieseberg L.H."/>
            <person name="Langlade N.B."/>
        </authorList>
    </citation>
    <scope>NUCLEOTIDE SEQUENCE</scope>
    <source>
        <tissue evidence="1">Leaves</tissue>
    </source>
</reference>
<dbReference type="Proteomes" id="UP000215914">
    <property type="component" value="Unassembled WGS sequence"/>
</dbReference>
<reference evidence="1" key="2">
    <citation type="submission" date="2020-06" db="EMBL/GenBank/DDBJ databases">
        <title>Helianthus annuus Genome sequencing and assembly Release 2.</title>
        <authorList>
            <person name="Gouzy J."/>
            <person name="Langlade N."/>
            <person name="Munos S."/>
        </authorList>
    </citation>
    <scope>NUCLEOTIDE SEQUENCE</scope>
    <source>
        <tissue evidence="1">Leaves</tissue>
    </source>
</reference>
<comment type="caution">
    <text evidence="1">The sequence shown here is derived from an EMBL/GenBank/DDBJ whole genome shotgun (WGS) entry which is preliminary data.</text>
</comment>
<dbReference type="EMBL" id="MNCJ02000325">
    <property type="protein sequence ID" value="KAF5788000.1"/>
    <property type="molecule type" value="Genomic_DNA"/>
</dbReference>
<name>A0A9K3N5Y7_HELAN</name>